<dbReference type="PIRSF" id="PIRSF004848">
    <property type="entry name" value="YBL036c_PLPDEIII"/>
    <property type="match status" value="1"/>
</dbReference>
<evidence type="ECO:0000256" key="4">
    <source>
        <dbReference type="RuleBase" id="RU004514"/>
    </source>
</evidence>
<sequence length="235" mass="25434">MAIADNLTRIRTAIDAACERAGRPASEVRLLPVSKTFGTDAILEAYAAGMRIFGENKVQEVVAKATELADHEDLQWAMIGHLQRNKARDVAACAAEFHALDSLRLAEALQNRLEALDRTLDVFIEVNSSGEDSKFGLPPAEVADLAAGLGSYDRLRPRGLMTIAARSDDRKVVEACFVRMTELRQRLRDDDKSTGSYEELSMGMSGDFELAIAHGATTVRVGTAIFGSRPALGPG</sequence>
<dbReference type="CDD" id="cd00635">
    <property type="entry name" value="PLPDE_III_YBL036c_like"/>
    <property type="match status" value="1"/>
</dbReference>
<dbReference type="PANTHER" id="PTHR10146">
    <property type="entry name" value="PROLINE SYNTHETASE CO-TRANSCRIBED BACTERIAL HOMOLOG PROTEIN"/>
    <property type="match status" value="1"/>
</dbReference>
<dbReference type="InterPro" id="IPR001608">
    <property type="entry name" value="Ala_racemase_N"/>
</dbReference>
<comment type="function">
    <text evidence="2">Pyridoxal 5'-phosphate (PLP)-binding protein, which is involved in PLP homeostasis.</text>
</comment>
<dbReference type="SUPFAM" id="SSF51419">
    <property type="entry name" value="PLP-binding barrel"/>
    <property type="match status" value="1"/>
</dbReference>
<feature type="modified residue" description="N6-(pyridoxal phosphate)lysine" evidence="2 3">
    <location>
        <position position="35"/>
    </location>
</feature>
<dbReference type="HAMAP" id="MF_02087">
    <property type="entry name" value="PLP_homeostasis"/>
    <property type="match status" value="1"/>
</dbReference>
<evidence type="ECO:0000256" key="3">
    <source>
        <dbReference type="PIRSR" id="PIRSR004848-1"/>
    </source>
</evidence>
<comment type="similarity">
    <text evidence="2 4">Belongs to the pyridoxal phosphate-binding protein YggS/PROSC family.</text>
</comment>
<feature type="domain" description="Alanine racemase N-terminal" evidence="5">
    <location>
        <begin position="7"/>
        <end position="230"/>
    </location>
</feature>
<evidence type="ECO:0000313" key="7">
    <source>
        <dbReference type="Proteomes" id="UP000613840"/>
    </source>
</evidence>
<reference evidence="6" key="2">
    <citation type="submission" date="2020-09" db="EMBL/GenBank/DDBJ databases">
        <authorList>
            <person name="Sun Q."/>
            <person name="Zhou Y."/>
        </authorList>
    </citation>
    <scope>NUCLEOTIDE SEQUENCE</scope>
    <source>
        <strain evidence="6">CGMCC 4.7306</strain>
    </source>
</reference>
<comment type="caution">
    <text evidence="6">The sequence shown here is derived from an EMBL/GenBank/DDBJ whole genome shotgun (WGS) entry which is preliminary data.</text>
</comment>
<dbReference type="NCBIfam" id="TIGR00044">
    <property type="entry name" value="YggS family pyridoxal phosphate-dependent enzyme"/>
    <property type="match status" value="1"/>
</dbReference>
<dbReference type="Proteomes" id="UP000613840">
    <property type="component" value="Unassembled WGS sequence"/>
</dbReference>
<dbReference type="RefSeq" id="WP_188898241.1">
    <property type="nucleotide sequence ID" value="NZ_BMMZ01000018.1"/>
</dbReference>
<keyword evidence="1 2" id="KW-0663">Pyridoxal phosphate</keyword>
<name>A0A917SJI8_9ACTN</name>
<evidence type="ECO:0000313" key="6">
    <source>
        <dbReference type="EMBL" id="GGL82457.1"/>
    </source>
</evidence>
<dbReference type="InterPro" id="IPR029066">
    <property type="entry name" value="PLP-binding_barrel"/>
</dbReference>
<dbReference type="AlphaFoldDB" id="A0A917SJI8"/>
<dbReference type="EMBL" id="BMMZ01000018">
    <property type="protein sequence ID" value="GGL82457.1"/>
    <property type="molecule type" value="Genomic_DNA"/>
</dbReference>
<dbReference type="Gene3D" id="3.20.20.10">
    <property type="entry name" value="Alanine racemase"/>
    <property type="match status" value="1"/>
</dbReference>
<dbReference type="PANTHER" id="PTHR10146:SF14">
    <property type="entry name" value="PYRIDOXAL PHOSPHATE HOMEOSTASIS PROTEIN"/>
    <property type="match status" value="1"/>
</dbReference>
<dbReference type="FunFam" id="3.20.20.10:FF:000018">
    <property type="entry name" value="Pyridoxal phosphate homeostasis protein"/>
    <property type="match status" value="1"/>
</dbReference>
<reference evidence="6" key="1">
    <citation type="journal article" date="2014" name="Int. J. Syst. Evol. Microbiol.">
        <title>Complete genome sequence of Corynebacterium casei LMG S-19264T (=DSM 44701T), isolated from a smear-ripened cheese.</title>
        <authorList>
            <consortium name="US DOE Joint Genome Institute (JGI-PGF)"/>
            <person name="Walter F."/>
            <person name="Albersmeier A."/>
            <person name="Kalinowski J."/>
            <person name="Ruckert C."/>
        </authorList>
    </citation>
    <scope>NUCLEOTIDE SEQUENCE</scope>
    <source>
        <strain evidence="6">CGMCC 4.7306</strain>
    </source>
</reference>
<evidence type="ECO:0000256" key="1">
    <source>
        <dbReference type="ARBA" id="ARBA00022898"/>
    </source>
</evidence>
<accession>A0A917SJI8</accession>
<dbReference type="GO" id="GO:0030170">
    <property type="term" value="F:pyridoxal phosphate binding"/>
    <property type="evidence" value="ECO:0007669"/>
    <property type="project" value="UniProtKB-UniRule"/>
</dbReference>
<proteinExistence type="inferred from homology"/>
<evidence type="ECO:0000259" key="5">
    <source>
        <dbReference type="Pfam" id="PF01168"/>
    </source>
</evidence>
<evidence type="ECO:0000256" key="2">
    <source>
        <dbReference type="HAMAP-Rule" id="MF_02087"/>
    </source>
</evidence>
<comment type="cofactor">
    <cofactor evidence="3">
        <name>pyridoxal 5'-phosphate</name>
        <dbReference type="ChEBI" id="CHEBI:597326"/>
    </cofactor>
</comment>
<organism evidence="6 7">
    <name type="scientific">Microlunatus endophyticus</name>
    <dbReference type="NCBI Taxonomy" id="1716077"/>
    <lineage>
        <taxon>Bacteria</taxon>
        <taxon>Bacillati</taxon>
        <taxon>Actinomycetota</taxon>
        <taxon>Actinomycetes</taxon>
        <taxon>Propionibacteriales</taxon>
        <taxon>Propionibacteriaceae</taxon>
        <taxon>Microlunatus</taxon>
    </lineage>
</organism>
<gene>
    <name evidence="6" type="ORF">GCM10011575_45870</name>
</gene>
<keyword evidence="7" id="KW-1185">Reference proteome</keyword>
<dbReference type="Pfam" id="PF01168">
    <property type="entry name" value="Ala_racemase_N"/>
    <property type="match status" value="1"/>
</dbReference>
<protein>
    <recommendedName>
        <fullName evidence="2">Pyridoxal phosphate homeostasis protein</fullName>
        <shortName evidence="2">PLP homeostasis protein</shortName>
    </recommendedName>
</protein>
<dbReference type="InterPro" id="IPR011078">
    <property type="entry name" value="PyrdxlP_homeostasis"/>
</dbReference>